<reference evidence="1 2" key="1">
    <citation type="submission" date="2016-03" db="EMBL/GenBank/DDBJ databases">
        <title>EvidentialGene: Evidence-directed Construction of Genes on Genomes.</title>
        <authorList>
            <person name="Gilbert D.G."/>
            <person name="Choi J.-H."/>
            <person name="Mockaitis K."/>
            <person name="Colbourne J."/>
            <person name="Pfrender M."/>
        </authorList>
    </citation>
    <scope>NUCLEOTIDE SEQUENCE [LARGE SCALE GENOMIC DNA]</scope>
    <source>
        <strain evidence="1 2">Xinb3</strain>
        <tissue evidence="1">Complete organism</tissue>
    </source>
</reference>
<dbReference type="Proteomes" id="UP000076858">
    <property type="component" value="Unassembled WGS sequence"/>
</dbReference>
<sequence length="120" mass="13484">MFSRFPKNSSTGFCISDYAETTLRVQTHTTLLFFFVPWGKSLCNPFYKNGVRACQGQVSFSTDLFFSTSRSGLAVCQASVLVRVYIQTWNFTVDILFSGRGGHIKVILPISCFGNFKLLN</sequence>
<proteinExistence type="predicted"/>
<dbReference type="AlphaFoldDB" id="A0A164U020"/>
<evidence type="ECO:0000313" key="1">
    <source>
        <dbReference type="EMBL" id="KZS10927.1"/>
    </source>
</evidence>
<gene>
    <name evidence="1" type="ORF">APZ42_024590</name>
</gene>
<dbReference type="EMBL" id="LRGB01001663">
    <property type="protein sequence ID" value="KZS10927.1"/>
    <property type="molecule type" value="Genomic_DNA"/>
</dbReference>
<name>A0A164U020_9CRUS</name>
<protein>
    <submittedName>
        <fullName evidence="1">Uncharacterized protein</fullName>
    </submittedName>
</protein>
<evidence type="ECO:0000313" key="2">
    <source>
        <dbReference type="Proteomes" id="UP000076858"/>
    </source>
</evidence>
<keyword evidence="2" id="KW-1185">Reference proteome</keyword>
<organism evidence="1 2">
    <name type="scientific">Daphnia magna</name>
    <dbReference type="NCBI Taxonomy" id="35525"/>
    <lineage>
        <taxon>Eukaryota</taxon>
        <taxon>Metazoa</taxon>
        <taxon>Ecdysozoa</taxon>
        <taxon>Arthropoda</taxon>
        <taxon>Crustacea</taxon>
        <taxon>Branchiopoda</taxon>
        <taxon>Diplostraca</taxon>
        <taxon>Cladocera</taxon>
        <taxon>Anomopoda</taxon>
        <taxon>Daphniidae</taxon>
        <taxon>Daphnia</taxon>
    </lineage>
</organism>
<comment type="caution">
    <text evidence="1">The sequence shown here is derived from an EMBL/GenBank/DDBJ whole genome shotgun (WGS) entry which is preliminary data.</text>
</comment>
<accession>A0A164U020</accession>